<dbReference type="SUPFAM" id="SSF53850">
    <property type="entry name" value="Periplasmic binding protein-like II"/>
    <property type="match status" value="1"/>
</dbReference>
<gene>
    <name evidence="1" type="ORF">RM574_08150</name>
</gene>
<dbReference type="RefSeq" id="WP_311676836.1">
    <property type="nucleotide sequence ID" value="NZ_JAVRER010000009.1"/>
</dbReference>
<organism evidence="1 2">
    <name type="scientific">Streptomyces evansiae</name>
    <dbReference type="NCBI Taxonomy" id="3075535"/>
    <lineage>
        <taxon>Bacteria</taxon>
        <taxon>Bacillati</taxon>
        <taxon>Actinomycetota</taxon>
        <taxon>Actinomycetes</taxon>
        <taxon>Kitasatosporales</taxon>
        <taxon>Streptomycetaceae</taxon>
        <taxon>Streptomyces</taxon>
    </lineage>
</organism>
<reference evidence="2" key="1">
    <citation type="submission" date="2023-07" db="EMBL/GenBank/DDBJ databases">
        <title>30 novel species of actinomycetes from the DSMZ collection.</title>
        <authorList>
            <person name="Nouioui I."/>
        </authorList>
    </citation>
    <scope>NUCLEOTIDE SEQUENCE [LARGE SCALE GENOMIC DNA]</scope>
    <source>
        <strain evidence="2">DSM 41982</strain>
    </source>
</reference>
<proteinExistence type="predicted"/>
<accession>A0ABD5E1Y8</accession>
<evidence type="ECO:0000313" key="2">
    <source>
        <dbReference type="Proteomes" id="UP001183607"/>
    </source>
</evidence>
<comment type="caution">
    <text evidence="1">The sequence shown here is derived from an EMBL/GenBank/DDBJ whole genome shotgun (WGS) entry which is preliminary data.</text>
</comment>
<protein>
    <submittedName>
        <fullName evidence="1">ABC transporter substrate-binding protein</fullName>
    </submittedName>
</protein>
<evidence type="ECO:0000313" key="1">
    <source>
        <dbReference type="EMBL" id="MDT0415461.1"/>
    </source>
</evidence>
<sequence length="323" mass="35288">MAVPLPNSPLSVPRLKTVTRTQGATEALKNGEVSPHGLALDFEEVPVLVHAFRRMVRELAYDVSEMAVTTYLVAKAHGVRFTALPAFLVRDFHHGAVLVDPESGIREPKDLEGKAVGVNRGYTVTTGVWARAVLAEEYGVDLDKITWVLSGDEHVAAFRPPHHVEPMRGTRGLGERLLDGELAATIGAPPAAPRVRALIPEPREAGLRALRERGHWPVNHLVVVRDDVLRAHPDAGAEIFHAFARAKRAYVERLRGPLPEPTAQDRTLREVMAVTGADPLPYGLAPNREVLDSLLRHAVDQHILERAPAPESLFDPGTLDLVG</sequence>
<dbReference type="EMBL" id="JAVRER010000009">
    <property type="protein sequence ID" value="MDT0415461.1"/>
    <property type="molecule type" value="Genomic_DNA"/>
</dbReference>
<dbReference type="AlphaFoldDB" id="A0ABD5E1Y8"/>
<dbReference type="Proteomes" id="UP001183607">
    <property type="component" value="Unassembled WGS sequence"/>
</dbReference>
<name>A0ABD5E1Y8_9ACTN</name>
<dbReference type="Gene3D" id="3.40.190.10">
    <property type="entry name" value="Periplasmic binding protein-like II"/>
    <property type="match status" value="2"/>
</dbReference>